<evidence type="ECO:0000256" key="3">
    <source>
        <dbReference type="ARBA" id="ARBA00022741"/>
    </source>
</evidence>
<dbReference type="KEGG" id="kcm:ABWK59_22700"/>
<dbReference type="PANTHER" id="PTHR40392:SF1">
    <property type="entry name" value="2-PHOSPHO-L-LACTATE GUANYLYLTRANSFERASE"/>
    <property type="match status" value="1"/>
</dbReference>
<evidence type="ECO:0000256" key="5">
    <source>
        <dbReference type="HAMAP-Rule" id="MF_02114"/>
    </source>
</evidence>
<dbReference type="GO" id="GO:0043814">
    <property type="term" value="F:phospholactate guanylyltransferase activity"/>
    <property type="evidence" value="ECO:0007669"/>
    <property type="project" value="InterPro"/>
</dbReference>
<accession>A0AAU8JYR0</accession>
<evidence type="ECO:0000256" key="4">
    <source>
        <dbReference type="ARBA" id="ARBA00023134"/>
    </source>
</evidence>
<feature type="binding site" evidence="5">
    <location>
        <position position="198"/>
    </location>
    <ligand>
        <name>phosphoenolpyruvate</name>
        <dbReference type="ChEBI" id="CHEBI:58702"/>
    </ligand>
</feature>
<dbReference type="SUPFAM" id="SSF53448">
    <property type="entry name" value="Nucleotide-diphospho-sugar transferases"/>
    <property type="match status" value="1"/>
</dbReference>
<comment type="function">
    <text evidence="5">Guanylyltransferase that catalyzes the activation of phosphoenolpyruvate (PEP) as enolpyruvoyl-2-diphospho-5'-guanosine, via the condensation of PEP with GTP. It is involved in the biosynthesis of coenzyme F420, a hydride carrier cofactor.</text>
</comment>
<dbReference type="AlphaFoldDB" id="A0AAU8JYR0"/>
<dbReference type="GO" id="GO:0005525">
    <property type="term" value="F:GTP binding"/>
    <property type="evidence" value="ECO:0007669"/>
    <property type="project" value="UniProtKB-KW"/>
</dbReference>
<keyword evidence="2 5" id="KW-0548">Nucleotidyltransferase</keyword>
<dbReference type="NCBIfam" id="TIGR03552">
    <property type="entry name" value="F420_cofC"/>
    <property type="match status" value="1"/>
</dbReference>
<sequence length="248" mass="24580">MTEDTVRPAGAPALSPTLPAARWSLVLPVKRLALAKSRLDGFAGARRPDLALAFALDTVAAALACPAVARVLVVTRDEVAAARLAALGALVVDDEPLDPADAGAGAGGHGGYGGYGGHEALNSALAHGAVRARRHAPDAPVATLSADLPALRPAELGRVLAAVPATGRAFLADAPGTGTTLLACRPGAPLRPAFGPGSRSRHAADGAHELGCGDVPSVRRDVDTAADLAEALTLGVGPQTAAVAAALV</sequence>
<dbReference type="RefSeq" id="WP_354642445.1">
    <property type="nucleotide sequence ID" value="NZ_CP159872.1"/>
</dbReference>
<dbReference type="Gene3D" id="3.90.550.10">
    <property type="entry name" value="Spore Coat Polysaccharide Biosynthesis Protein SpsA, Chain A"/>
    <property type="match status" value="1"/>
</dbReference>
<dbReference type="HAMAP" id="MF_02114">
    <property type="entry name" value="CofC"/>
    <property type="match status" value="1"/>
</dbReference>
<keyword evidence="4 5" id="KW-0342">GTP-binding</keyword>
<comment type="similarity">
    <text evidence="5">Belongs to the CofC family.</text>
</comment>
<reference evidence="6" key="1">
    <citation type="submission" date="2024-06" db="EMBL/GenBank/DDBJ databases">
        <title>The genome sequences of Kitasatospora sp. strain HUAS MG31.</title>
        <authorList>
            <person name="Mo P."/>
        </authorList>
    </citation>
    <scope>NUCLEOTIDE SEQUENCE</scope>
    <source>
        <strain evidence="6">HUAS MG31</strain>
    </source>
</reference>
<feature type="binding site" evidence="5">
    <location>
        <position position="179"/>
    </location>
    <ligand>
        <name>phosphoenolpyruvate</name>
        <dbReference type="ChEBI" id="CHEBI:58702"/>
    </ligand>
</feature>
<dbReference type="PANTHER" id="PTHR40392">
    <property type="entry name" value="2-PHOSPHO-L-LACTATE GUANYLYLTRANSFERASE"/>
    <property type="match status" value="1"/>
</dbReference>
<keyword evidence="1 5" id="KW-0808">Transferase</keyword>
<feature type="binding site" evidence="5">
    <location>
        <position position="195"/>
    </location>
    <ligand>
        <name>phosphoenolpyruvate</name>
        <dbReference type="ChEBI" id="CHEBI:58702"/>
    </ligand>
</feature>
<evidence type="ECO:0000256" key="1">
    <source>
        <dbReference type="ARBA" id="ARBA00022679"/>
    </source>
</evidence>
<dbReference type="EC" id="2.7.7.105" evidence="5"/>
<evidence type="ECO:0000256" key="2">
    <source>
        <dbReference type="ARBA" id="ARBA00022695"/>
    </source>
</evidence>
<keyword evidence="3 5" id="KW-0547">Nucleotide-binding</keyword>
<comment type="pathway">
    <text evidence="5">Cofactor biosynthesis; coenzyme F420 biosynthesis.</text>
</comment>
<organism evidence="6">
    <name type="scientific">Kitasatospora camelliae</name>
    <dbReference type="NCBI Taxonomy" id="3156397"/>
    <lineage>
        <taxon>Bacteria</taxon>
        <taxon>Bacillati</taxon>
        <taxon>Actinomycetota</taxon>
        <taxon>Actinomycetes</taxon>
        <taxon>Kitasatosporales</taxon>
        <taxon>Streptomycetaceae</taxon>
        <taxon>Kitasatospora</taxon>
    </lineage>
</organism>
<dbReference type="InterPro" id="IPR029044">
    <property type="entry name" value="Nucleotide-diphossugar_trans"/>
</dbReference>
<dbReference type="GO" id="GO:0052645">
    <property type="term" value="P:F420-0 metabolic process"/>
    <property type="evidence" value="ECO:0007669"/>
    <property type="project" value="UniProtKB-UniRule"/>
</dbReference>
<protein>
    <recommendedName>
        <fullName evidence="5">Phosphoenolpyruvate guanylyltransferase</fullName>
        <shortName evidence="5">PEP guanylyltransferase</shortName>
        <ecNumber evidence="5">2.7.7.105</ecNumber>
    </recommendedName>
</protein>
<gene>
    <name evidence="6" type="primary">cofC</name>
    <name evidence="5" type="synonym">fbiD</name>
    <name evidence="6" type="ORF">ABWK59_22700</name>
</gene>
<name>A0AAU8JYR0_9ACTN</name>
<evidence type="ECO:0000313" key="6">
    <source>
        <dbReference type="EMBL" id="XCM81513.1"/>
    </source>
</evidence>
<comment type="catalytic activity">
    <reaction evidence="5">
        <text>phosphoenolpyruvate + GTP + H(+) = enolpyruvoyl-2-diphospho-5'-guanosine + diphosphate</text>
        <dbReference type="Rhea" id="RHEA:30519"/>
        <dbReference type="ChEBI" id="CHEBI:15378"/>
        <dbReference type="ChEBI" id="CHEBI:33019"/>
        <dbReference type="ChEBI" id="CHEBI:37565"/>
        <dbReference type="ChEBI" id="CHEBI:58702"/>
        <dbReference type="ChEBI" id="CHEBI:143701"/>
        <dbReference type="EC" id="2.7.7.105"/>
    </reaction>
</comment>
<dbReference type="InterPro" id="IPR002835">
    <property type="entry name" value="CofC"/>
</dbReference>
<dbReference type="EMBL" id="CP159872">
    <property type="protein sequence ID" value="XCM81513.1"/>
    <property type="molecule type" value="Genomic_DNA"/>
</dbReference>
<proteinExistence type="inferred from homology"/>